<dbReference type="PANTHER" id="PTHR45749:SF21">
    <property type="entry name" value="DUF4371 DOMAIN-CONTAINING PROTEIN"/>
    <property type="match status" value="1"/>
</dbReference>
<name>A0A6G0VX39_APHCR</name>
<sequence>MKRVNDGTESNFNHGSPNNASFNMETSECIQTEISNIPQVENHNLLTCLSPFIRPTNSSSVKVKLDFLKHHPIQPIPLNGKSVDFNRIYDRILSNGDIVNRKWISFSIDTQYIYCSSCMAFSTNFGQESKFITGYLACIKKNKSLYQDIERHEKSKIHENSSLAVLRAVANNDIGNLLNRNVFSQHAKDVQNRREILKRLIDIVLFIGTQGIPYRGKEEGRGSLVTFMSKHFINDKIIKPIGHSIKKIIIEEILTCKNFSIMVDSTQDVSIMDQLAICVRYLVNDSIKERLLSLVVCHDSSGIELYNLLVNMFMSMGISMKNIVACAFDGAANMKGTYNGLQSHLKNTENLFGLVEQSAVFLSDFHKRMSYWKKCTGTNHSSHNKLYTIQKIGATRWWSKDKALSSIIDIHLYSISENNEINNTSTPLSAYLQTKSLNYQQAWSMIVTLKQQILKKRNDDKIEFLYQKCKEFTKKINNFFESEPEIKVQEDFQNKRLSIKKKLSGQKSSDDVENINPFQRFKIISFAILDKILNNPKMYEYIEKLEEYPMDILKTVTRLSNVNRDFVLLELKQFASHYFNIIPKEQGILNDNDGESYIIDEVKTSDSEDEFDSINCNTCWKCIACAFKIVTQLSCHSGMYNNLYQVFKYIMLLPSTQVTCERVFSKLKLVKTKLRSSLHQQHLEPLMLMAIEKDITLNVDKMQLIDNIARSSKEMTRLLI</sequence>
<protein>
    <submittedName>
        <fullName evidence="4">Zinc finger MYM-type protein 1-like</fullName>
    </submittedName>
</protein>
<feature type="compositionally biased region" description="Polar residues" evidence="1">
    <location>
        <begin position="7"/>
        <end position="20"/>
    </location>
</feature>
<evidence type="ECO:0000313" key="4">
    <source>
        <dbReference type="EMBL" id="KAF0711249.1"/>
    </source>
</evidence>
<evidence type="ECO:0000313" key="5">
    <source>
        <dbReference type="Proteomes" id="UP000478052"/>
    </source>
</evidence>
<dbReference type="Pfam" id="PF05699">
    <property type="entry name" value="Dimer_Tnp_hAT"/>
    <property type="match status" value="1"/>
</dbReference>
<proteinExistence type="predicted"/>
<dbReference type="PANTHER" id="PTHR45749">
    <property type="match status" value="1"/>
</dbReference>
<feature type="domain" description="HAT C-terminal dimerisation" evidence="2">
    <location>
        <begin position="627"/>
        <end position="689"/>
    </location>
</feature>
<accession>A0A6G0VX39</accession>
<dbReference type="AlphaFoldDB" id="A0A6G0VX39"/>
<dbReference type="OrthoDB" id="6624805at2759"/>
<dbReference type="Pfam" id="PF14291">
    <property type="entry name" value="DUF4371"/>
    <property type="match status" value="1"/>
</dbReference>
<feature type="region of interest" description="Disordered" evidence="1">
    <location>
        <begin position="1"/>
        <end position="20"/>
    </location>
</feature>
<dbReference type="Proteomes" id="UP000478052">
    <property type="component" value="Unassembled WGS sequence"/>
</dbReference>
<feature type="domain" description="DUF4371" evidence="3">
    <location>
        <begin position="228"/>
        <end position="340"/>
    </location>
</feature>
<dbReference type="InterPro" id="IPR008906">
    <property type="entry name" value="HATC_C_dom"/>
</dbReference>
<dbReference type="GO" id="GO:0046983">
    <property type="term" value="F:protein dimerization activity"/>
    <property type="evidence" value="ECO:0007669"/>
    <property type="project" value="InterPro"/>
</dbReference>
<gene>
    <name evidence="4" type="ORF">FWK35_00033213</name>
</gene>
<evidence type="ECO:0000259" key="2">
    <source>
        <dbReference type="Pfam" id="PF05699"/>
    </source>
</evidence>
<keyword evidence="5" id="KW-1185">Reference proteome</keyword>
<dbReference type="InterPro" id="IPR012337">
    <property type="entry name" value="RNaseH-like_sf"/>
</dbReference>
<evidence type="ECO:0000259" key="3">
    <source>
        <dbReference type="Pfam" id="PF14291"/>
    </source>
</evidence>
<reference evidence="4 5" key="1">
    <citation type="submission" date="2019-08" db="EMBL/GenBank/DDBJ databases">
        <title>Whole genome of Aphis craccivora.</title>
        <authorList>
            <person name="Voronova N.V."/>
            <person name="Shulinski R.S."/>
            <person name="Bandarenka Y.V."/>
            <person name="Zhorov D.G."/>
            <person name="Warner D."/>
        </authorList>
    </citation>
    <scope>NUCLEOTIDE SEQUENCE [LARGE SCALE GENOMIC DNA]</scope>
    <source>
        <strain evidence="4">180601</strain>
        <tissue evidence="4">Whole Body</tissue>
    </source>
</reference>
<dbReference type="InterPro" id="IPR025398">
    <property type="entry name" value="DUF4371"/>
</dbReference>
<evidence type="ECO:0000256" key="1">
    <source>
        <dbReference type="SAM" id="MobiDB-lite"/>
    </source>
</evidence>
<dbReference type="EMBL" id="VUJU01011332">
    <property type="protein sequence ID" value="KAF0711249.1"/>
    <property type="molecule type" value="Genomic_DNA"/>
</dbReference>
<organism evidence="4 5">
    <name type="scientific">Aphis craccivora</name>
    <name type="common">Cowpea aphid</name>
    <dbReference type="NCBI Taxonomy" id="307492"/>
    <lineage>
        <taxon>Eukaryota</taxon>
        <taxon>Metazoa</taxon>
        <taxon>Ecdysozoa</taxon>
        <taxon>Arthropoda</taxon>
        <taxon>Hexapoda</taxon>
        <taxon>Insecta</taxon>
        <taxon>Pterygota</taxon>
        <taxon>Neoptera</taxon>
        <taxon>Paraneoptera</taxon>
        <taxon>Hemiptera</taxon>
        <taxon>Sternorrhyncha</taxon>
        <taxon>Aphidomorpha</taxon>
        <taxon>Aphidoidea</taxon>
        <taxon>Aphididae</taxon>
        <taxon>Aphidini</taxon>
        <taxon>Aphis</taxon>
        <taxon>Aphis</taxon>
    </lineage>
</organism>
<comment type="caution">
    <text evidence="4">The sequence shown here is derived from an EMBL/GenBank/DDBJ whole genome shotgun (WGS) entry which is preliminary data.</text>
</comment>
<dbReference type="SUPFAM" id="SSF53098">
    <property type="entry name" value="Ribonuclease H-like"/>
    <property type="match status" value="1"/>
</dbReference>